<feature type="non-terminal residue" evidence="2">
    <location>
        <position position="124"/>
    </location>
</feature>
<protein>
    <submittedName>
        <fullName evidence="2">Uncharacterized protein</fullName>
    </submittedName>
</protein>
<feature type="non-terminal residue" evidence="2">
    <location>
        <position position="1"/>
    </location>
</feature>
<keyword evidence="3" id="KW-1185">Reference proteome</keyword>
<name>A0AAV5WQD2_9BILA</name>
<sequence length="124" mass="14235">VLRSKNTFVAVFPGVYQRISDLESSEKSIRDSIKSCKETAASSCKQLESIKTDLSQISTQMENDRKDSSSNRSELDTVKRDLSDVKGVIEKDREDHVHRVAKSEEKLRNEMKSMEQRRERNGEV</sequence>
<feature type="compositionally biased region" description="Basic and acidic residues" evidence="1">
    <location>
        <begin position="62"/>
        <end position="124"/>
    </location>
</feature>
<evidence type="ECO:0000313" key="3">
    <source>
        <dbReference type="Proteomes" id="UP001432322"/>
    </source>
</evidence>
<evidence type="ECO:0000313" key="2">
    <source>
        <dbReference type="EMBL" id="GMT34501.1"/>
    </source>
</evidence>
<comment type="caution">
    <text evidence="2">The sequence shown here is derived from an EMBL/GenBank/DDBJ whole genome shotgun (WGS) entry which is preliminary data.</text>
</comment>
<proteinExistence type="predicted"/>
<dbReference type="EMBL" id="BTSY01000006">
    <property type="protein sequence ID" value="GMT34501.1"/>
    <property type="molecule type" value="Genomic_DNA"/>
</dbReference>
<organism evidence="2 3">
    <name type="scientific">Pristionchus fissidentatus</name>
    <dbReference type="NCBI Taxonomy" id="1538716"/>
    <lineage>
        <taxon>Eukaryota</taxon>
        <taxon>Metazoa</taxon>
        <taxon>Ecdysozoa</taxon>
        <taxon>Nematoda</taxon>
        <taxon>Chromadorea</taxon>
        <taxon>Rhabditida</taxon>
        <taxon>Rhabditina</taxon>
        <taxon>Diplogasteromorpha</taxon>
        <taxon>Diplogasteroidea</taxon>
        <taxon>Neodiplogasteridae</taxon>
        <taxon>Pristionchus</taxon>
    </lineage>
</organism>
<reference evidence="2" key="1">
    <citation type="submission" date="2023-10" db="EMBL/GenBank/DDBJ databases">
        <title>Genome assembly of Pristionchus species.</title>
        <authorList>
            <person name="Yoshida K."/>
            <person name="Sommer R.J."/>
        </authorList>
    </citation>
    <scope>NUCLEOTIDE SEQUENCE</scope>
    <source>
        <strain evidence="2">RS5133</strain>
    </source>
</reference>
<feature type="region of interest" description="Disordered" evidence="1">
    <location>
        <begin position="53"/>
        <end position="124"/>
    </location>
</feature>
<accession>A0AAV5WQD2</accession>
<gene>
    <name evidence="2" type="ORF">PFISCL1PPCAC_25798</name>
</gene>
<evidence type="ECO:0000256" key="1">
    <source>
        <dbReference type="SAM" id="MobiDB-lite"/>
    </source>
</evidence>
<dbReference type="Proteomes" id="UP001432322">
    <property type="component" value="Unassembled WGS sequence"/>
</dbReference>
<dbReference type="AlphaFoldDB" id="A0AAV5WQD2"/>